<keyword evidence="10" id="KW-0131">Cell cycle</keyword>
<keyword evidence="9" id="KW-0539">Nucleus</keyword>
<evidence type="ECO:0000256" key="3">
    <source>
        <dbReference type="ARBA" id="ARBA00022527"/>
    </source>
</evidence>
<organism evidence="17">
    <name type="scientific">Heliothis virescens</name>
    <name type="common">Tobacco budworm moth</name>
    <dbReference type="NCBI Taxonomy" id="7102"/>
    <lineage>
        <taxon>Eukaryota</taxon>
        <taxon>Metazoa</taxon>
        <taxon>Ecdysozoa</taxon>
        <taxon>Arthropoda</taxon>
        <taxon>Hexapoda</taxon>
        <taxon>Insecta</taxon>
        <taxon>Pterygota</taxon>
        <taxon>Neoptera</taxon>
        <taxon>Endopterygota</taxon>
        <taxon>Lepidoptera</taxon>
        <taxon>Glossata</taxon>
        <taxon>Ditrysia</taxon>
        <taxon>Noctuoidea</taxon>
        <taxon>Noctuidae</taxon>
        <taxon>Heliothinae</taxon>
        <taxon>Heliothis</taxon>
    </lineage>
</organism>
<dbReference type="InterPro" id="IPR038980">
    <property type="entry name" value="ATM_plant"/>
</dbReference>
<dbReference type="SMART" id="SM01343">
    <property type="entry name" value="FATC"/>
    <property type="match status" value="1"/>
</dbReference>
<dbReference type="FunFam" id="3.30.1010.10:FF:000023">
    <property type="entry name" value="Serine/threonine-protein kinase ATM"/>
    <property type="match status" value="1"/>
</dbReference>
<proteinExistence type="predicted"/>
<dbReference type="Pfam" id="PF00454">
    <property type="entry name" value="PI3_PI4_kinase"/>
    <property type="match status" value="1"/>
</dbReference>
<comment type="catalytic activity">
    <reaction evidence="11">
        <text>L-threonyl-[protein] + ATP = O-phospho-L-threonyl-[protein] + ADP + H(+)</text>
        <dbReference type="Rhea" id="RHEA:46608"/>
        <dbReference type="Rhea" id="RHEA-COMP:11060"/>
        <dbReference type="Rhea" id="RHEA-COMP:11605"/>
        <dbReference type="ChEBI" id="CHEBI:15378"/>
        <dbReference type="ChEBI" id="CHEBI:30013"/>
        <dbReference type="ChEBI" id="CHEBI:30616"/>
        <dbReference type="ChEBI" id="CHEBI:61977"/>
        <dbReference type="ChEBI" id="CHEBI:456216"/>
        <dbReference type="EC" id="2.7.11.1"/>
    </reaction>
</comment>
<evidence type="ECO:0000256" key="8">
    <source>
        <dbReference type="ARBA" id="ARBA00022840"/>
    </source>
</evidence>
<dbReference type="SUPFAM" id="SSF56112">
    <property type="entry name" value="Protein kinase-like (PK-like)"/>
    <property type="match status" value="1"/>
</dbReference>
<evidence type="ECO:0000256" key="9">
    <source>
        <dbReference type="ARBA" id="ARBA00023242"/>
    </source>
</evidence>
<evidence type="ECO:0000256" key="1">
    <source>
        <dbReference type="ARBA" id="ARBA00004123"/>
    </source>
</evidence>
<evidence type="ECO:0000313" key="17">
    <source>
        <dbReference type="EMBL" id="PCG67141.1"/>
    </source>
</evidence>
<gene>
    <name evidence="17" type="ORF">B5V51_6752</name>
</gene>
<dbReference type="CDD" id="cd05171">
    <property type="entry name" value="PIKKc_ATM"/>
    <property type="match status" value="1"/>
</dbReference>
<protein>
    <recommendedName>
        <fullName evidence="13">Serine/threonine-protein kinase ATM</fullName>
        <ecNumber evidence="2">2.7.11.1</ecNumber>
    </recommendedName>
</protein>
<evidence type="ECO:0000256" key="2">
    <source>
        <dbReference type="ARBA" id="ARBA00012513"/>
    </source>
</evidence>
<dbReference type="PROSITE" id="PS00916">
    <property type="entry name" value="PI3_4_KINASE_2"/>
    <property type="match status" value="1"/>
</dbReference>
<comment type="catalytic activity">
    <reaction evidence="12">
        <text>L-seryl-[protein] + ATP = O-phospho-L-seryl-[protein] + ADP + H(+)</text>
        <dbReference type="Rhea" id="RHEA:17989"/>
        <dbReference type="Rhea" id="RHEA-COMP:9863"/>
        <dbReference type="Rhea" id="RHEA-COMP:11604"/>
        <dbReference type="ChEBI" id="CHEBI:15378"/>
        <dbReference type="ChEBI" id="CHEBI:29999"/>
        <dbReference type="ChEBI" id="CHEBI:30616"/>
        <dbReference type="ChEBI" id="CHEBI:83421"/>
        <dbReference type="ChEBI" id="CHEBI:456216"/>
        <dbReference type="EC" id="2.7.11.1"/>
    </reaction>
</comment>
<dbReference type="GO" id="GO:0005634">
    <property type="term" value="C:nucleus"/>
    <property type="evidence" value="ECO:0007669"/>
    <property type="project" value="UniProtKB-SubCell"/>
</dbReference>
<dbReference type="PANTHER" id="PTHR37079:SF4">
    <property type="entry name" value="SERINE_THREONINE-PROTEIN KINASE ATM"/>
    <property type="match status" value="1"/>
</dbReference>
<dbReference type="InterPro" id="IPR014009">
    <property type="entry name" value="PIK_FAT"/>
</dbReference>
<dbReference type="InterPro" id="IPR011009">
    <property type="entry name" value="Kinase-like_dom_sf"/>
</dbReference>
<dbReference type="InterPro" id="IPR003152">
    <property type="entry name" value="FATC_dom"/>
</dbReference>
<sequence>MRMYHILVETLSHMYGAFSRVLESNTQIPNKIKVVQEVKQLLATEFDPLLGSMLRANMNEDVFHAINNILNIEDQPNDYDIIIDDDGDDMNIDTLKHNCILVLAAYCRKQAEYREEVLKLILDENMYNFTNDTQCVLQCIELLIDSNVENPPLGLIFPLMQCICQKLYKNSKVSYQLLKILRKIMDPLCENDTDKKQNCLIMIKSYLMLCKDMHYPPKVAGMIYECVAKIILINRNQNANIEEAFENAFMKKIKGSVHSIRIHCSYLMKLVNNLSEDDISIFLTNLLKIFFTNVASTEAETIIKDESANRTSTVLHAFVALAQSNKPVVLSVILQVIQLQKMKSLDNGIVKKALDEIVNSVGIQDIKTYLNNHIIPIIHFWFSQNNALDDFPIHLLGFDSMDSFKETHMKWLIAGDVLWQQEGDVNKSVLLKQVAKKQKKTVKKMLEACFSNIMALCLPYIVSAKYKIEYHDPHKQNEFNKSLSNANTMFQLTSDMLENERWSCLFVENVGDLLLLAATHMSDSEDAEKLFQVKLPKRNQDYYYPKKILCAILEYFEHLTDGNVLQYLCQNQTVTVFQILFKLWKAVTQENIFELKILALHAYVTFIKYIPIGHPSDAFMCNFVCNSFTQVIKSCESKTLMKAYIDGLKLVLEHLLPGTATLMRKSLLELLPILIIKKESGFEKECSAFLEYLVENMKDFLKESEDVVDFLGSMTQTGDDIHCANLTIFKEKLKAHKISLNRPSYDTLLHFHQFLNSNKEHIRNLYCDLDSKTLSEDCETSIIHQIVQSLCNILKSTYDDKTIVEACNCLSEITSYDLKTLVTVPPGDTQHVRTVNPTRYFMQVVGKALLEVFFTDDSNVTDEIAETMNDLLKFLSVNDIPDLENVDKEILKPFSSSNLRTIDTTTDSMKFEEFCQTCPDGVFLNALLTKGDSGWLKEVTCTLLSFTHSSTDYLTNLAKVCALKSRVCCKILPALVGLILKSFTERHVKALGEHIRRFFTNVWEQTFDDKLENSSDNTFHSKTSGIVTQGYKTIVQYMLDIVDFVRIQRNYYGMKPGGASKTLNYLDLNYDKIAWAAALVGQNWAAVYYGELWALLQNGGVTPNSPEATSSLSGGENLQRIFRTCYVSIGEIDAIEGCGTEHLTMENEKRKHLINTGQFTDALLLHDIALSCDGADDADLHGGVVRSLHKSGMHHLALRYIKSLPESDQLNDVKYECLAFLGDWSDFVDTRELEAKQKQTNCNQNSVVKAFQYACLKSCLNIQHTPEYENKLLEPVNKAKLAASRLCLNLNMENCQNIYKVLEKLHIFNDIEEYILVRTNRLRVWELLQRWDIEKLPQYNDFKHIEALSSQRVLILEHAAKHHGNMLNEIVSLQIKYAKLALNNRRVHMAQRLLAVAKKSQQSKDITLVESEIAWAKGHKEIALSLLRNIVTDQTLNTKLAAISLRRYALWMADSKRDNPREIIHKYLKKSLDTLRGDNIDIRLKIYYDIAKFADAEYKQVLTYMKSSIYENRVKCLENMKGTALSLNKSKTLTIEEKRALSTNRKFKELDEAEIANTQVEKDNFLQLAMRYYLLSLKQCDENNLSVFRVISLWLANQDFEFQDGGESFDDLLNMIPSWKFVTVLPQLAPRLTDEDTPFINNLKKIIKRCVIDHPHHTLPILFGLKNSDKDSVISNASGRLGSGARARATQPRVAAAHALVRELRTHTDELTAIITQMEKMCDAIISFANYKPSESRQLKKVKIPDAENIHKLRNLKAIPVPTVTLPIKKDCKYSYIHTLQSFDSHYELVGGVNCPKKINCLDSSGKNNVLLIKGGDDLKQDAVMQQVFSIVNTLLENNPVTNKNKLLIRTYKVVPMSRLSGVLEWCEGTIPMGLYLVGKDNSGAHGRYRPQDISCDAARRKVIDSCRDSHEAKLNVLNRIMNDFKPVFQYFFTEHYLDPVTWYQSRLAYTKSVATSSMVGYILGLGDRHVYNILIDKRTAEVIHIDLGIAFDQGKTLPTPETVPFRLTRDIIAGFGSSGTEGIFRGCCEKTMQLLRDNQETLLTILEVLLCDPLYSWSVKTAQQNASTTNRNTSAVGDAGTPSGLAERALLVVTSKLSGTEDGVAGGVAVPGQVARLLRIATDPFNLCRLFHGWQAYL</sequence>
<evidence type="ECO:0000256" key="12">
    <source>
        <dbReference type="ARBA" id="ARBA00048679"/>
    </source>
</evidence>
<name>A0A2A4J584_HELVI</name>
<dbReference type="EMBL" id="NWSH01002987">
    <property type="protein sequence ID" value="PCG67141.1"/>
    <property type="molecule type" value="Genomic_DNA"/>
</dbReference>
<keyword evidence="5" id="KW-0547">Nucleotide-binding</keyword>
<dbReference type="STRING" id="7102.A0A2A4J584"/>
<evidence type="ECO:0000256" key="11">
    <source>
        <dbReference type="ARBA" id="ARBA00047899"/>
    </source>
</evidence>
<keyword evidence="8" id="KW-0067">ATP-binding</keyword>
<keyword evidence="6" id="KW-0227">DNA damage</keyword>
<feature type="domain" description="FAT" evidence="15">
    <location>
        <begin position="1183"/>
        <end position="1668"/>
    </location>
</feature>
<accession>A0A2A4J584</accession>
<dbReference type="EC" id="2.7.11.1" evidence="2"/>
<dbReference type="InterPro" id="IPR016024">
    <property type="entry name" value="ARM-type_fold"/>
</dbReference>
<dbReference type="Pfam" id="PF02260">
    <property type="entry name" value="FATC"/>
    <property type="match status" value="1"/>
</dbReference>
<dbReference type="PANTHER" id="PTHR37079">
    <property type="entry name" value="SERINE/THREONINE-PROTEIN KINASE ATM"/>
    <property type="match status" value="1"/>
</dbReference>
<evidence type="ECO:0000256" key="4">
    <source>
        <dbReference type="ARBA" id="ARBA00022679"/>
    </source>
</evidence>
<dbReference type="GO" id="GO:0004674">
    <property type="term" value="F:protein serine/threonine kinase activity"/>
    <property type="evidence" value="ECO:0007669"/>
    <property type="project" value="UniProtKB-KW"/>
</dbReference>
<comment type="caution">
    <text evidence="17">The sequence shown here is derived from an EMBL/GenBank/DDBJ whole genome shotgun (WGS) entry which is preliminary data.</text>
</comment>
<comment type="subcellular location">
    <subcellularLocation>
        <location evidence="1">Nucleus</location>
    </subcellularLocation>
</comment>
<evidence type="ECO:0000256" key="10">
    <source>
        <dbReference type="ARBA" id="ARBA00023306"/>
    </source>
</evidence>
<keyword evidence="7" id="KW-0418">Kinase</keyword>
<keyword evidence="4" id="KW-0808">Transferase</keyword>
<dbReference type="PROSITE" id="PS51190">
    <property type="entry name" value="FATC"/>
    <property type="match status" value="1"/>
</dbReference>
<evidence type="ECO:0000256" key="13">
    <source>
        <dbReference type="ARBA" id="ARBA00073111"/>
    </source>
</evidence>
<dbReference type="Gene3D" id="3.30.1010.10">
    <property type="entry name" value="Phosphatidylinositol 3-kinase Catalytic Subunit, Chain A, domain 4"/>
    <property type="match status" value="1"/>
</dbReference>
<evidence type="ECO:0000256" key="5">
    <source>
        <dbReference type="ARBA" id="ARBA00022741"/>
    </source>
</evidence>
<dbReference type="GO" id="GO:0006281">
    <property type="term" value="P:DNA repair"/>
    <property type="evidence" value="ECO:0007669"/>
    <property type="project" value="InterPro"/>
</dbReference>
<dbReference type="InterPro" id="IPR000403">
    <property type="entry name" value="PI3/4_kinase_cat_dom"/>
</dbReference>
<dbReference type="InterPro" id="IPR018936">
    <property type="entry name" value="PI3/4_kinase_CS"/>
</dbReference>
<dbReference type="PROSITE" id="PS50290">
    <property type="entry name" value="PI3_4_KINASE_3"/>
    <property type="match status" value="1"/>
</dbReference>
<dbReference type="InterPro" id="IPR036940">
    <property type="entry name" value="PI3/4_kinase_cat_sf"/>
</dbReference>
<dbReference type="SMART" id="SM00146">
    <property type="entry name" value="PI3Kc"/>
    <property type="match status" value="1"/>
</dbReference>
<evidence type="ECO:0000259" key="15">
    <source>
        <dbReference type="PROSITE" id="PS51189"/>
    </source>
</evidence>
<dbReference type="SUPFAM" id="SSF48371">
    <property type="entry name" value="ARM repeat"/>
    <property type="match status" value="2"/>
</dbReference>
<reference evidence="17" key="1">
    <citation type="submission" date="2017-09" db="EMBL/GenBank/DDBJ databases">
        <title>Contemporary evolution of a Lepidopteran species, Heliothis virescens, in response to modern agricultural practices.</title>
        <authorList>
            <person name="Fritz M.L."/>
            <person name="Deyonke A.M."/>
            <person name="Papanicolaou A."/>
            <person name="Micinski S."/>
            <person name="Westbrook J."/>
            <person name="Gould F."/>
        </authorList>
    </citation>
    <scope>NUCLEOTIDE SEQUENCE [LARGE SCALE GENOMIC DNA]</scope>
    <source>
        <strain evidence="17">HvINT-</strain>
        <tissue evidence="17">Whole body</tissue>
    </source>
</reference>
<dbReference type="InterPro" id="IPR044107">
    <property type="entry name" value="PIKKc_ATM"/>
</dbReference>
<evidence type="ECO:0000259" key="14">
    <source>
        <dbReference type="PROSITE" id="PS50290"/>
    </source>
</evidence>
<feature type="domain" description="PI3K/PI4K catalytic" evidence="14">
    <location>
        <begin position="1783"/>
        <end position="2102"/>
    </location>
</feature>
<feature type="domain" description="FATC" evidence="16">
    <location>
        <begin position="2107"/>
        <end position="2139"/>
    </location>
</feature>
<evidence type="ECO:0000256" key="7">
    <source>
        <dbReference type="ARBA" id="ARBA00022777"/>
    </source>
</evidence>
<evidence type="ECO:0000256" key="6">
    <source>
        <dbReference type="ARBA" id="ARBA00022763"/>
    </source>
</evidence>
<dbReference type="Gene3D" id="1.10.1070.11">
    <property type="entry name" value="Phosphatidylinositol 3-/4-kinase, catalytic domain"/>
    <property type="match status" value="1"/>
</dbReference>
<evidence type="ECO:0000259" key="16">
    <source>
        <dbReference type="PROSITE" id="PS51190"/>
    </source>
</evidence>
<dbReference type="PROSITE" id="PS51189">
    <property type="entry name" value="FAT"/>
    <property type="match status" value="1"/>
</dbReference>
<keyword evidence="3" id="KW-0723">Serine/threonine-protein kinase</keyword>
<dbReference type="GO" id="GO:0005524">
    <property type="term" value="F:ATP binding"/>
    <property type="evidence" value="ECO:0007669"/>
    <property type="project" value="UniProtKB-KW"/>
</dbReference>